<evidence type="ECO:0000313" key="2">
    <source>
        <dbReference type="EMBL" id="QCI05492.1"/>
    </source>
</evidence>
<dbReference type="PANTHER" id="PTHR34675:SF1">
    <property type="entry name" value="PROTEIN TRIGALACTOSYLDIACYLGLYCEROL 2, CHLOROPLASTIC"/>
    <property type="match status" value="1"/>
</dbReference>
<dbReference type="PANTHER" id="PTHR34675">
    <property type="entry name" value="PROTEIN TRIGALACTOSYLDIACYLGLYCEROL 2, CHLOROPLASTIC"/>
    <property type="match status" value="1"/>
</dbReference>
<reference evidence="2" key="1">
    <citation type="journal article" date="2019" name="Mol. Phylogenet. Evol.">
        <title>Morphological evolution and classification of the red algal order Ceramiales inferred using plastid phylogenomics.</title>
        <authorList>
            <person name="Diaz-Tapia P."/>
            <person name="Pasella M.M."/>
            <person name="Verbruggen H."/>
            <person name="Maggs C.A."/>
        </authorList>
    </citation>
    <scope>NUCLEOTIDE SEQUENCE</scope>
    <source>
        <strain evidence="2">PD2952</strain>
    </source>
</reference>
<sequence length="159" mass="18566">MNFRGINIGYVKNIETTINNVITLIHIKSSNIKIPRYSIIEINQTGLFNDTSIDIIPLEKLLDSDKINIDIFSKDCVDSSIFCHHHYIKGNRGLNYDDLIRATTRIAQRFDDPRFFKFFYILLQSSLDITDEILLVTHSIHNSFLLLYSSISIFLFRYK</sequence>
<dbReference type="EMBL" id="MK814632">
    <property type="protein sequence ID" value="QCI05492.1"/>
    <property type="molecule type" value="Genomic_DNA"/>
</dbReference>
<accession>A0A4D6WQM2</accession>
<proteinExistence type="predicted"/>
<dbReference type="InterPro" id="IPR039342">
    <property type="entry name" value="TGD2-like"/>
</dbReference>
<keyword evidence="2" id="KW-0934">Plastid</keyword>
<reference evidence="2" key="2">
    <citation type="submission" date="2019-04" db="EMBL/GenBank/DDBJ databases">
        <authorList>
            <person name="Pasella M."/>
        </authorList>
    </citation>
    <scope>NUCLEOTIDE SEQUENCE</scope>
    <source>
        <strain evidence="2">PD2952</strain>
    </source>
</reference>
<dbReference type="AlphaFoldDB" id="A0A4D6WQM2"/>
<evidence type="ECO:0000259" key="1">
    <source>
        <dbReference type="Pfam" id="PF02470"/>
    </source>
</evidence>
<feature type="domain" description="Mce/MlaD" evidence="1">
    <location>
        <begin position="3"/>
        <end position="57"/>
    </location>
</feature>
<organism evidence="2">
    <name type="scientific">Crouania attenuata</name>
    <dbReference type="NCBI Taxonomy" id="42002"/>
    <lineage>
        <taxon>Eukaryota</taxon>
        <taxon>Rhodophyta</taxon>
        <taxon>Florideophyceae</taxon>
        <taxon>Rhodymeniophycidae</taxon>
        <taxon>Ceramiales</taxon>
        <taxon>Callithamniaceae</taxon>
        <taxon>Crouania</taxon>
    </lineage>
</organism>
<dbReference type="Pfam" id="PF02470">
    <property type="entry name" value="MlaD"/>
    <property type="match status" value="1"/>
</dbReference>
<geneLocation type="plastid" evidence="2"/>
<gene>
    <name evidence="2" type="primary">ycf22</name>
</gene>
<name>A0A4D6WQM2_9FLOR</name>
<dbReference type="InterPro" id="IPR003399">
    <property type="entry name" value="Mce/MlaD"/>
</dbReference>
<protein>
    <recommendedName>
        <fullName evidence="1">Mce/MlaD domain-containing protein</fullName>
    </recommendedName>
</protein>